<keyword evidence="3" id="KW-1185">Reference proteome</keyword>
<comment type="caution">
    <text evidence="2">The sequence shown here is derived from an EMBL/GenBank/DDBJ whole genome shotgun (WGS) entry which is preliminary data.</text>
</comment>
<dbReference type="PROSITE" id="PS51257">
    <property type="entry name" value="PROKAR_LIPOPROTEIN"/>
    <property type="match status" value="1"/>
</dbReference>
<reference evidence="2 3" key="1">
    <citation type="submission" date="2015-03" db="EMBL/GenBank/DDBJ databases">
        <title>Genome sequence of Pseudoalteromonas aurantia.</title>
        <authorList>
            <person name="Xie B.-B."/>
            <person name="Rong J.-C."/>
            <person name="Qin Q.-L."/>
            <person name="Zhang Y.-Z."/>
        </authorList>
    </citation>
    <scope>NUCLEOTIDE SEQUENCE [LARGE SCALE GENOMIC DNA]</scope>
    <source>
        <strain evidence="2 3">208</strain>
    </source>
</reference>
<evidence type="ECO:0000313" key="2">
    <source>
        <dbReference type="EMBL" id="MBE0371079.1"/>
    </source>
</evidence>
<dbReference type="InterPro" id="IPR005586">
    <property type="entry name" value="ABC_trans_aux"/>
</dbReference>
<dbReference type="EMBL" id="AQGV01000015">
    <property type="protein sequence ID" value="MBE0371079.1"/>
    <property type="molecule type" value="Genomic_DNA"/>
</dbReference>
<name>A0ABR9EJJ0_9GAMM</name>
<dbReference type="Pfam" id="PF03886">
    <property type="entry name" value="ABC_trans_aux"/>
    <property type="match status" value="1"/>
</dbReference>
<gene>
    <name evidence="2" type="ORF">PAUR_b1253</name>
</gene>
<evidence type="ECO:0000259" key="1">
    <source>
        <dbReference type="Pfam" id="PF03886"/>
    </source>
</evidence>
<organism evidence="2 3">
    <name type="scientific">Pseudoalteromonas aurantia 208</name>
    <dbReference type="NCBI Taxonomy" id="1314867"/>
    <lineage>
        <taxon>Bacteria</taxon>
        <taxon>Pseudomonadati</taxon>
        <taxon>Pseudomonadota</taxon>
        <taxon>Gammaproteobacteria</taxon>
        <taxon>Alteromonadales</taxon>
        <taxon>Pseudoalteromonadaceae</taxon>
        <taxon>Pseudoalteromonas</taxon>
    </lineage>
</organism>
<dbReference type="Gene3D" id="3.40.50.10610">
    <property type="entry name" value="ABC-type transport auxiliary lipoprotein component"/>
    <property type="match status" value="1"/>
</dbReference>
<dbReference type="RefSeq" id="WP_192510085.1">
    <property type="nucleotide sequence ID" value="NZ_AQGV01000015.1"/>
</dbReference>
<evidence type="ECO:0000313" key="3">
    <source>
        <dbReference type="Proteomes" id="UP000615755"/>
    </source>
</evidence>
<feature type="domain" description="ABC-type transport auxiliary lipoprotein component" evidence="1">
    <location>
        <begin position="28"/>
        <end position="188"/>
    </location>
</feature>
<proteinExistence type="predicted"/>
<accession>A0ABR9EJJ0</accession>
<dbReference type="SUPFAM" id="SSF159594">
    <property type="entry name" value="XCC0632-like"/>
    <property type="match status" value="1"/>
</dbReference>
<sequence>MKGLLIIIWVILFISGCSGNSQNAVNYYQFNTTPAITSAAVPNGTLLLKPVKLIGVSDQQAIVQVHTNHSVSIANFNYWSEHPKHMLYKSAQQMLSSQLHGWQIINARVSTTFSDYFEVEIHVNDFAGHDDHGGIISGNWYIFSSKEGKKNLVKSSYFFKSNALKADGYQSLISALEANWAALNSDIATELEALYADK</sequence>
<protein>
    <recommendedName>
        <fullName evidence="1">ABC-type transport auxiliary lipoprotein component domain-containing protein</fullName>
    </recommendedName>
</protein>
<dbReference type="Proteomes" id="UP000615755">
    <property type="component" value="Unassembled WGS sequence"/>
</dbReference>